<evidence type="ECO:0000313" key="2">
    <source>
        <dbReference type="Proteomes" id="UP000887540"/>
    </source>
</evidence>
<keyword evidence="2" id="KW-1185">Reference proteome</keyword>
<dbReference type="WBParaSite" id="ACRNAN_scaffold266.g12095.t1">
    <property type="protein sequence ID" value="ACRNAN_scaffold266.g12095.t1"/>
    <property type="gene ID" value="ACRNAN_scaffold266.g12095"/>
</dbReference>
<feature type="domain" description="Ig-like" evidence="1">
    <location>
        <begin position="121"/>
        <end position="154"/>
    </location>
</feature>
<organism evidence="2 3">
    <name type="scientific">Acrobeloides nanus</name>
    <dbReference type="NCBI Taxonomy" id="290746"/>
    <lineage>
        <taxon>Eukaryota</taxon>
        <taxon>Metazoa</taxon>
        <taxon>Ecdysozoa</taxon>
        <taxon>Nematoda</taxon>
        <taxon>Chromadorea</taxon>
        <taxon>Rhabditida</taxon>
        <taxon>Tylenchina</taxon>
        <taxon>Cephalobomorpha</taxon>
        <taxon>Cephaloboidea</taxon>
        <taxon>Cephalobidae</taxon>
        <taxon>Acrobeloides</taxon>
    </lineage>
</organism>
<dbReference type="InterPro" id="IPR007110">
    <property type="entry name" value="Ig-like_dom"/>
</dbReference>
<reference evidence="3" key="1">
    <citation type="submission" date="2022-11" db="UniProtKB">
        <authorList>
            <consortium name="WormBaseParasite"/>
        </authorList>
    </citation>
    <scope>IDENTIFICATION</scope>
</reference>
<accession>A0A914DGG7</accession>
<evidence type="ECO:0000313" key="3">
    <source>
        <dbReference type="WBParaSite" id="ACRNAN_scaffold266.g12095.t1"/>
    </source>
</evidence>
<evidence type="ECO:0000259" key="1">
    <source>
        <dbReference type="PROSITE" id="PS50835"/>
    </source>
</evidence>
<dbReference type="SUPFAM" id="SSF48726">
    <property type="entry name" value="Immunoglobulin"/>
    <property type="match status" value="1"/>
</dbReference>
<dbReference type="InterPro" id="IPR036179">
    <property type="entry name" value="Ig-like_dom_sf"/>
</dbReference>
<name>A0A914DGG7_9BILA</name>
<sequence>APSVCAHCGEKSGTNQEFGFTVLKEKDAASPGFIGTLVVNPKDFDCLKKAHNLGYKFEEFPILVAGVAYKLEDSENSHVQLHITEGTCRVIFHGEDWYLCEAEGLFDKDSHMIRVDVMGKPKIDPINEEVAKRGENVTLQCQFHGDGSFHVRWI</sequence>
<proteinExistence type="predicted"/>
<dbReference type="Proteomes" id="UP000887540">
    <property type="component" value="Unplaced"/>
</dbReference>
<dbReference type="AlphaFoldDB" id="A0A914DGG7"/>
<protein>
    <submittedName>
        <fullName evidence="3">Ig-like domain-containing protein</fullName>
    </submittedName>
</protein>
<dbReference type="PROSITE" id="PS50835">
    <property type="entry name" value="IG_LIKE"/>
    <property type="match status" value="1"/>
</dbReference>